<feature type="compositionally biased region" description="Basic and acidic residues" evidence="2">
    <location>
        <begin position="52"/>
        <end position="71"/>
    </location>
</feature>
<dbReference type="AlphaFoldDB" id="A0A9P6EE79"/>
<dbReference type="EMBL" id="MU157862">
    <property type="protein sequence ID" value="KAF9527293.1"/>
    <property type="molecule type" value="Genomic_DNA"/>
</dbReference>
<gene>
    <name evidence="3" type="ORF">CPB83DRAFT_907704</name>
</gene>
<feature type="coiled-coil region" evidence="1">
    <location>
        <begin position="106"/>
        <end position="165"/>
    </location>
</feature>
<keyword evidence="4" id="KW-1185">Reference proteome</keyword>
<evidence type="ECO:0000313" key="4">
    <source>
        <dbReference type="Proteomes" id="UP000807306"/>
    </source>
</evidence>
<evidence type="ECO:0000313" key="3">
    <source>
        <dbReference type="EMBL" id="KAF9527293.1"/>
    </source>
</evidence>
<evidence type="ECO:0000256" key="1">
    <source>
        <dbReference type="SAM" id="Coils"/>
    </source>
</evidence>
<organism evidence="3 4">
    <name type="scientific">Crepidotus variabilis</name>
    <dbReference type="NCBI Taxonomy" id="179855"/>
    <lineage>
        <taxon>Eukaryota</taxon>
        <taxon>Fungi</taxon>
        <taxon>Dikarya</taxon>
        <taxon>Basidiomycota</taxon>
        <taxon>Agaricomycotina</taxon>
        <taxon>Agaricomycetes</taxon>
        <taxon>Agaricomycetidae</taxon>
        <taxon>Agaricales</taxon>
        <taxon>Agaricineae</taxon>
        <taxon>Crepidotaceae</taxon>
        <taxon>Crepidotus</taxon>
    </lineage>
</organism>
<accession>A0A9P6EE79</accession>
<feature type="region of interest" description="Disordered" evidence="2">
    <location>
        <begin position="1"/>
        <end position="104"/>
    </location>
</feature>
<dbReference type="OrthoDB" id="3211582at2759"/>
<feature type="compositionally biased region" description="Polar residues" evidence="2">
    <location>
        <begin position="13"/>
        <end position="26"/>
    </location>
</feature>
<reference evidence="3" key="1">
    <citation type="submission" date="2020-11" db="EMBL/GenBank/DDBJ databases">
        <authorList>
            <consortium name="DOE Joint Genome Institute"/>
            <person name="Ahrendt S."/>
            <person name="Riley R."/>
            <person name="Andreopoulos W."/>
            <person name="Labutti K."/>
            <person name="Pangilinan J."/>
            <person name="Ruiz-Duenas F.J."/>
            <person name="Barrasa J.M."/>
            <person name="Sanchez-Garcia M."/>
            <person name="Camarero S."/>
            <person name="Miyauchi S."/>
            <person name="Serrano A."/>
            <person name="Linde D."/>
            <person name="Babiker R."/>
            <person name="Drula E."/>
            <person name="Ayuso-Fernandez I."/>
            <person name="Pacheco R."/>
            <person name="Padilla G."/>
            <person name="Ferreira P."/>
            <person name="Barriuso J."/>
            <person name="Kellner H."/>
            <person name="Castanera R."/>
            <person name="Alfaro M."/>
            <person name="Ramirez L."/>
            <person name="Pisabarro A.G."/>
            <person name="Kuo A."/>
            <person name="Tritt A."/>
            <person name="Lipzen A."/>
            <person name="He G."/>
            <person name="Yan M."/>
            <person name="Ng V."/>
            <person name="Cullen D."/>
            <person name="Martin F."/>
            <person name="Rosso M.-N."/>
            <person name="Henrissat B."/>
            <person name="Hibbett D."/>
            <person name="Martinez A.T."/>
            <person name="Grigoriev I.V."/>
        </authorList>
    </citation>
    <scope>NUCLEOTIDE SEQUENCE</scope>
    <source>
        <strain evidence="3">CBS 506.95</strain>
    </source>
</reference>
<proteinExistence type="predicted"/>
<keyword evidence="1" id="KW-0175">Coiled coil</keyword>
<protein>
    <submittedName>
        <fullName evidence="3">Uncharacterized protein</fullName>
    </submittedName>
</protein>
<feature type="compositionally biased region" description="Low complexity" evidence="2">
    <location>
        <begin position="73"/>
        <end position="84"/>
    </location>
</feature>
<name>A0A9P6EE79_9AGAR</name>
<evidence type="ECO:0000256" key="2">
    <source>
        <dbReference type="SAM" id="MobiDB-lite"/>
    </source>
</evidence>
<sequence>MPLFGSSHRDNTVDTSNTSHSPTRTGTLHKGRDVDNAHSPTSATHKKGGLFSRDRRSTDSFSSSDREDRGSHRTGTMNSTTNTSTGGGFFGLGNRNKHHLDDDPSIRNARQTIADAENAEKEADRALVEARNRTRLAREHIKVLEREAEEDARRAKAKAAEARVINKSAKGLGRHGH</sequence>
<dbReference type="Proteomes" id="UP000807306">
    <property type="component" value="Unassembled WGS sequence"/>
</dbReference>
<comment type="caution">
    <text evidence="3">The sequence shown here is derived from an EMBL/GenBank/DDBJ whole genome shotgun (WGS) entry which is preliminary data.</text>
</comment>